<proteinExistence type="predicted"/>
<comment type="caution">
    <text evidence="1">The sequence shown here is derived from an EMBL/GenBank/DDBJ whole genome shotgun (WGS) entry which is preliminary data.</text>
</comment>
<gene>
    <name evidence="1" type="ORF">BpHYR1_046782</name>
</gene>
<accession>A0A3M7SAH9</accession>
<evidence type="ECO:0000313" key="1">
    <source>
        <dbReference type="EMBL" id="RNA32762.1"/>
    </source>
</evidence>
<sequence>MFTAFLWLDKKGKSAVLVVEKFTKSDFLWSHAVSGELARSSPSCINQSFYVLTNDSHLDALSAHNHLGRIRVHAHIYLVRRVANLTLVPFNTQQIGAWYLRNVATSVNIVAYLLQANIYVATSAREANFGQAVQITSTFMNAIASDLNSVQIAQLGCSSC</sequence>
<evidence type="ECO:0000313" key="2">
    <source>
        <dbReference type="Proteomes" id="UP000276133"/>
    </source>
</evidence>
<keyword evidence="2" id="KW-1185">Reference proteome</keyword>
<dbReference type="EMBL" id="REGN01001753">
    <property type="protein sequence ID" value="RNA32762.1"/>
    <property type="molecule type" value="Genomic_DNA"/>
</dbReference>
<reference evidence="1 2" key="1">
    <citation type="journal article" date="2018" name="Sci. Rep.">
        <title>Genomic signatures of local adaptation to the degree of environmental predictability in rotifers.</title>
        <authorList>
            <person name="Franch-Gras L."/>
            <person name="Hahn C."/>
            <person name="Garcia-Roger E.M."/>
            <person name="Carmona M.J."/>
            <person name="Serra M."/>
            <person name="Gomez A."/>
        </authorList>
    </citation>
    <scope>NUCLEOTIDE SEQUENCE [LARGE SCALE GENOMIC DNA]</scope>
    <source>
        <strain evidence="1">HYR1</strain>
    </source>
</reference>
<protein>
    <submittedName>
        <fullName evidence="1">Uncharacterized protein</fullName>
    </submittedName>
</protein>
<name>A0A3M7SAH9_BRAPC</name>
<dbReference type="Proteomes" id="UP000276133">
    <property type="component" value="Unassembled WGS sequence"/>
</dbReference>
<organism evidence="1 2">
    <name type="scientific">Brachionus plicatilis</name>
    <name type="common">Marine rotifer</name>
    <name type="synonym">Brachionus muelleri</name>
    <dbReference type="NCBI Taxonomy" id="10195"/>
    <lineage>
        <taxon>Eukaryota</taxon>
        <taxon>Metazoa</taxon>
        <taxon>Spiralia</taxon>
        <taxon>Gnathifera</taxon>
        <taxon>Rotifera</taxon>
        <taxon>Eurotatoria</taxon>
        <taxon>Monogononta</taxon>
        <taxon>Pseudotrocha</taxon>
        <taxon>Ploima</taxon>
        <taxon>Brachionidae</taxon>
        <taxon>Brachionus</taxon>
    </lineage>
</organism>
<dbReference type="AlphaFoldDB" id="A0A3M7SAH9"/>